<dbReference type="AlphaFoldDB" id="A0A918ISZ7"/>
<feature type="transmembrane region" description="Helical" evidence="1">
    <location>
        <begin position="65"/>
        <end position="87"/>
    </location>
</feature>
<feature type="domain" description="EamA" evidence="2">
    <location>
        <begin position="5"/>
        <end position="138"/>
    </location>
</feature>
<feature type="transmembrane region" description="Helical" evidence="1">
    <location>
        <begin position="144"/>
        <end position="167"/>
    </location>
</feature>
<dbReference type="RefSeq" id="WP_189633687.1">
    <property type="nucleotide sequence ID" value="NZ_BMYQ01000005.1"/>
</dbReference>
<feature type="transmembrane region" description="Helical" evidence="1">
    <location>
        <begin position="238"/>
        <end position="257"/>
    </location>
</feature>
<feature type="transmembrane region" description="Helical" evidence="1">
    <location>
        <begin position="208"/>
        <end position="226"/>
    </location>
</feature>
<dbReference type="SUPFAM" id="SSF103481">
    <property type="entry name" value="Multidrug resistance efflux transporter EmrE"/>
    <property type="match status" value="2"/>
</dbReference>
<accession>A0A918ISZ7</accession>
<dbReference type="Pfam" id="PF00892">
    <property type="entry name" value="EamA"/>
    <property type="match status" value="1"/>
</dbReference>
<dbReference type="InterPro" id="IPR000620">
    <property type="entry name" value="EamA_dom"/>
</dbReference>
<keyword evidence="4" id="KW-1185">Reference proteome</keyword>
<keyword evidence="1" id="KW-0812">Transmembrane</keyword>
<dbReference type="GO" id="GO:0016020">
    <property type="term" value="C:membrane"/>
    <property type="evidence" value="ECO:0007669"/>
    <property type="project" value="InterPro"/>
</dbReference>
<dbReference type="Proteomes" id="UP000628984">
    <property type="component" value="Unassembled WGS sequence"/>
</dbReference>
<reference evidence="3" key="1">
    <citation type="journal article" date="2014" name="Int. J. Syst. Evol. Microbiol.">
        <title>Complete genome sequence of Corynebacterium casei LMG S-19264T (=DSM 44701T), isolated from a smear-ripened cheese.</title>
        <authorList>
            <consortium name="US DOE Joint Genome Institute (JGI-PGF)"/>
            <person name="Walter F."/>
            <person name="Albersmeier A."/>
            <person name="Kalinowski J."/>
            <person name="Ruckert C."/>
        </authorList>
    </citation>
    <scope>NUCLEOTIDE SEQUENCE</scope>
    <source>
        <strain evidence="3">KCTC 23714</strain>
    </source>
</reference>
<sequence>MKYGTGVALVLMAGVLWSVQGLLIRQIDVAGTWTVLFWRSLGMIPVLLTFIAARSGGRVIGPIRSVGMVGVLGGLGLVLAFSGAIYALQATTVAMAVFLFSASPFFSAVLGRVFLGESVRGTTWGAIALAVVGIGLMVREGFALGAMAGNIAALISALGFSLFTLALRWGKLADMIPAVALGGMFSMVAGAAIALATGQMLVPPVSDILYAVGMGAISLVGGMVLYTLGSRVIPAAELTLFSLIEVMLAPIWVWLLMGETTGAGTLWGGAVLMVAVMINALSGLRLRRMMPAQV</sequence>
<keyword evidence="1" id="KW-0472">Membrane</keyword>
<evidence type="ECO:0000313" key="3">
    <source>
        <dbReference type="EMBL" id="GGW31213.1"/>
    </source>
</evidence>
<protein>
    <submittedName>
        <fullName evidence="3">Membrane protein</fullName>
    </submittedName>
</protein>
<organism evidence="3 4">
    <name type="scientific">Gemmobacter lanyuensis</name>
    <dbReference type="NCBI Taxonomy" id="1054497"/>
    <lineage>
        <taxon>Bacteria</taxon>
        <taxon>Pseudomonadati</taxon>
        <taxon>Pseudomonadota</taxon>
        <taxon>Alphaproteobacteria</taxon>
        <taxon>Rhodobacterales</taxon>
        <taxon>Paracoccaceae</taxon>
        <taxon>Gemmobacter</taxon>
    </lineage>
</organism>
<evidence type="ECO:0000313" key="4">
    <source>
        <dbReference type="Proteomes" id="UP000628984"/>
    </source>
</evidence>
<gene>
    <name evidence="3" type="ORF">GCM10011452_19680</name>
</gene>
<dbReference type="EMBL" id="BMYQ01000005">
    <property type="protein sequence ID" value="GGW31213.1"/>
    <property type="molecule type" value="Genomic_DNA"/>
</dbReference>
<feature type="transmembrane region" description="Helical" evidence="1">
    <location>
        <begin position="122"/>
        <end position="138"/>
    </location>
</feature>
<dbReference type="InterPro" id="IPR037185">
    <property type="entry name" value="EmrE-like"/>
</dbReference>
<dbReference type="PANTHER" id="PTHR22911">
    <property type="entry name" value="ACYL-MALONYL CONDENSING ENZYME-RELATED"/>
    <property type="match status" value="1"/>
</dbReference>
<evidence type="ECO:0000256" key="1">
    <source>
        <dbReference type="SAM" id="Phobius"/>
    </source>
</evidence>
<evidence type="ECO:0000259" key="2">
    <source>
        <dbReference type="Pfam" id="PF00892"/>
    </source>
</evidence>
<reference evidence="3" key="2">
    <citation type="submission" date="2020-09" db="EMBL/GenBank/DDBJ databases">
        <authorList>
            <person name="Sun Q."/>
            <person name="Kim S."/>
        </authorList>
    </citation>
    <scope>NUCLEOTIDE SEQUENCE</scope>
    <source>
        <strain evidence="3">KCTC 23714</strain>
    </source>
</reference>
<feature type="transmembrane region" description="Helical" evidence="1">
    <location>
        <begin position="263"/>
        <end position="281"/>
    </location>
</feature>
<feature type="transmembrane region" description="Helical" evidence="1">
    <location>
        <begin position="93"/>
        <end position="115"/>
    </location>
</feature>
<keyword evidence="1" id="KW-1133">Transmembrane helix</keyword>
<feature type="transmembrane region" description="Helical" evidence="1">
    <location>
        <begin position="179"/>
        <end position="202"/>
    </location>
</feature>
<comment type="caution">
    <text evidence="3">The sequence shown here is derived from an EMBL/GenBank/DDBJ whole genome shotgun (WGS) entry which is preliminary data.</text>
</comment>
<proteinExistence type="predicted"/>
<feature type="transmembrane region" description="Helical" evidence="1">
    <location>
        <begin position="31"/>
        <end position="53"/>
    </location>
</feature>
<name>A0A918ISZ7_9RHOB</name>